<dbReference type="InterPro" id="IPR043502">
    <property type="entry name" value="DNA/RNA_pol_sf"/>
</dbReference>
<feature type="non-terminal residue" evidence="1">
    <location>
        <position position="1"/>
    </location>
</feature>
<dbReference type="PANTHER" id="PTHR31511">
    <property type="entry name" value="PROTEIN CBG23764"/>
    <property type="match status" value="1"/>
</dbReference>
<dbReference type="AlphaFoldDB" id="A0A9N9IWA4"/>
<dbReference type="PANTHER" id="PTHR31511:SF12">
    <property type="entry name" value="RHO TERMINATION FACTOR N-TERMINAL DOMAIN-CONTAINING PROTEIN"/>
    <property type="match status" value="1"/>
</dbReference>
<evidence type="ECO:0000313" key="1">
    <source>
        <dbReference type="EMBL" id="CAG8750611.1"/>
    </source>
</evidence>
<dbReference type="Proteomes" id="UP000789405">
    <property type="component" value="Unassembled WGS sequence"/>
</dbReference>
<keyword evidence="2" id="KW-1185">Reference proteome</keyword>
<dbReference type="PROSITE" id="PS00116">
    <property type="entry name" value="DNA_POLYMERASE_B"/>
    <property type="match status" value="1"/>
</dbReference>
<protein>
    <submittedName>
        <fullName evidence="1">7874_t:CDS:1</fullName>
    </submittedName>
</protein>
<accession>A0A9N9IWA4</accession>
<gene>
    <name evidence="1" type="ORF">DERYTH_LOCUS16859</name>
</gene>
<name>A0A9N9IWA4_9GLOM</name>
<dbReference type="EMBL" id="CAJVPY010015227">
    <property type="protein sequence ID" value="CAG8750611.1"/>
    <property type="molecule type" value="Genomic_DNA"/>
</dbReference>
<sequence length="914" mass="107126">PYINRILEAEKFNEGEVCDYYAFVPKGYYAENEPLGFFESIEEKIVDIYKRELALKAGLKHETIEIIREDRIGAVIEKGYNEIIDQIEDEALQESGWSFVRSEKVYLEISAFRPLRDSSYLPLPEALDKPQLGLINLQNRDDNESNYKGIKFPATLHDIDKFEEINPNYAINIFRPVYKEAFGKIIVDIDPLHISERNYQVDNMIDLLYLTEGEENLNDQKNKNDIPEGLKTHYVLITDFTRLMRKWNNHHGKKYFCRKCLCFPYSQLDLLEKHILTCPGPSKAPQRLILPEEGKNYVKPNYIKNMMMKPYIFEADLEGEEIEVEKKDNEGNTIKVAEQIAVSYGYTIHCSDGTTQKPLINRESENVIKDLMYNLQEDLDIILDKLCDPVPCEKMTPELWRKYQRANKCWNCEGKLHVAKYNKIRVFEPETKKYLGASHRKCHGKKPMIQAKVTDEKIVPIANNSEQYITFSVGQLQFIDSVKFSLPSLAKMAENLRDEKKGQTKTPEQLAKCFPIMSKFISPHLLSLLTHKEIFPYQWLNSKKKFNETKLPSRIDFNSDLDGYNYCDHNCRIVKCEHGKKIGKCEHKCQKCKHKKEPATSPLVQKILSLKEKSNRGCCLEVKLSIPKELHPKFRDYPMCPERKNVPYDWYSSKQKEWAGEERRLRRLISDPAFVSRKIFYEANLVAVHRRQTNIKLNKPEYVGACILDLSKYYMYDFWYGYLKPKYGDRVRLLYTDTDSLIIEIETENIYQDMIDDCDLFDFSDYPEDHWLVKNLPEDQWIINEEGKRVLKNTKVIGKWKDENAGIRVTGYAGVRAKCYSVITENPQKNMIKAKGLKKSLIKKELTHKIFEDCVLEGKEDVPRTAQFLRSYRHRMYRIKQTKRSVNPLDTKLWISQDGENDPYIFGDCEIPEE</sequence>
<organism evidence="1 2">
    <name type="scientific">Dentiscutata erythropus</name>
    <dbReference type="NCBI Taxonomy" id="1348616"/>
    <lineage>
        <taxon>Eukaryota</taxon>
        <taxon>Fungi</taxon>
        <taxon>Fungi incertae sedis</taxon>
        <taxon>Mucoromycota</taxon>
        <taxon>Glomeromycotina</taxon>
        <taxon>Glomeromycetes</taxon>
        <taxon>Diversisporales</taxon>
        <taxon>Gigasporaceae</taxon>
        <taxon>Dentiscutata</taxon>
    </lineage>
</organism>
<proteinExistence type="predicted"/>
<reference evidence="1" key="1">
    <citation type="submission" date="2021-06" db="EMBL/GenBank/DDBJ databases">
        <authorList>
            <person name="Kallberg Y."/>
            <person name="Tangrot J."/>
            <person name="Rosling A."/>
        </authorList>
    </citation>
    <scope>NUCLEOTIDE SEQUENCE</scope>
    <source>
        <strain evidence="1">MA453B</strain>
    </source>
</reference>
<dbReference type="GO" id="GO:0003676">
    <property type="term" value="F:nucleic acid binding"/>
    <property type="evidence" value="ECO:0007669"/>
    <property type="project" value="InterPro"/>
</dbReference>
<dbReference type="OrthoDB" id="2406449at2759"/>
<dbReference type="SUPFAM" id="SSF56672">
    <property type="entry name" value="DNA/RNA polymerases"/>
    <property type="match status" value="1"/>
</dbReference>
<dbReference type="GO" id="GO:0000166">
    <property type="term" value="F:nucleotide binding"/>
    <property type="evidence" value="ECO:0007669"/>
    <property type="project" value="InterPro"/>
</dbReference>
<dbReference type="InterPro" id="IPR017964">
    <property type="entry name" value="DNA-dir_DNA_pol_B_CS"/>
</dbReference>
<comment type="caution">
    <text evidence="1">The sequence shown here is derived from an EMBL/GenBank/DDBJ whole genome shotgun (WGS) entry which is preliminary data.</text>
</comment>
<evidence type="ECO:0000313" key="2">
    <source>
        <dbReference type="Proteomes" id="UP000789405"/>
    </source>
</evidence>